<dbReference type="GO" id="GO:0005886">
    <property type="term" value="C:plasma membrane"/>
    <property type="evidence" value="ECO:0007669"/>
    <property type="project" value="UniProtKB-SubCell"/>
</dbReference>
<keyword evidence="17" id="KW-0449">Lipoprotein</keyword>
<evidence type="ECO:0000256" key="11">
    <source>
        <dbReference type="ARBA" id="ARBA00022801"/>
    </source>
</evidence>
<evidence type="ECO:0000313" key="26">
    <source>
        <dbReference type="Proteomes" id="UP001219933"/>
    </source>
</evidence>
<evidence type="ECO:0000256" key="17">
    <source>
        <dbReference type="ARBA" id="ARBA00023288"/>
    </source>
</evidence>
<keyword evidence="14" id="KW-0325">Glycoprotein</keyword>
<name>A0AAF0J7G6_9BASI</name>
<organism evidence="25 26">
    <name type="scientific">Malassezia cuniculi</name>
    <dbReference type="NCBI Taxonomy" id="948313"/>
    <lineage>
        <taxon>Eukaryota</taxon>
        <taxon>Fungi</taxon>
        <taxon>Dikarya</taxon>
        <taxon>Basidiomycota</taxon>
        <taxon>Ustilaginomycotina</taxon>
        <taxon>Malasseziomycetes</taxon>
        <taxon>Malasseziales</taxon>
        <taxon>Malasseziaceae</taxon>
        <taxon>Malassezia</taxon>
    </lineage>
</organism>
<evidence type="ECO:0000256" key="4">
    <source>
        <dbReference type="ARBA" id="ARBA00010973"/>
    </source>
</evidence>
<evidence type="ECO:0000256" key="5">
    <source>
        <dbReference type="ARBA" id="ARBA00022475"/>
    </source>
</evidence>
<dbReference type="Proteomes" id="UP001219933">
    <property type="component" value="Chromosome 4"/>
</dbReference>
<evidence type="ECO:0000256" key="18">
    <source>
        <dbReference type="ARBA" id="ARBA00023316"/>
    </source>
</evidence>
<dbReference type="GO" id="GO:0009272">
    <property type="term" value="P:fungal-type cell wall biogenesis"/>
    <property type="evidence" value="ECO:0007669"/>
    <property type="project" value="UniProtKB-ARBA"/>
</dbReference>
<dbReference type="EC" id="3.5.1.41" evidence="20"/>
<evidence type="ECO:0000256" key="10">
    <source>
        <dbReference type="ARBA" id="ARBA00022729"/>
    </source>
</evidence>
<dbReference type="InterPro" id="IPR002509">
    <property type="entry name" value="NODB_dom"/>
</dbReference>
<keyword evidence="26" id="KW-1185">Reference proteome</keyword>
<accession>A0AAF0J7G6</accession>
<dbReference type="GO" id="GO:0098552">
    <property type="term" value="C:side of membrane"/>
    <property type="evidence" value="ECO:0007669"/>
    <property type="project" value="UniProtKB-KW"/>
</dbReference>
<reference evidence="25" key="1">
    <citation type="submission" date="2023-03" db="EMBL/GenBank/DDBJ databases">
        <title>Mating type loci evolution in Malassezia.</title>
        <authorList>
            <person name="Coelho M.A."/>
        </authorList>
    </citation>
    <scope>NUCLEOTIDE SEQUENCE</scope>
    <source>
        <strain evidence="25">CBS 11721</strain>
    </source>
</reference>
<dbReference type="GO" id="GO:0006032">
    <property type="term" value="P:chitin catabolic process"/>
    <property type="evidence" value="ECO:0007669"/>
    <property type="project" value="UniProtKB-KW"/>
</dbReference>
<evidence type="ECO:0000256" key="7">
    <source>
        <dbReference type="ARBA" id="ARBA00022525"/>
    </source>
</evidence>
<evidence type="ECO:0000256" key="8">
    <source>
        <dbReference type="ARBA" id="ARBA00022622"/>
    </source>
</evidence>
<evidence type="ECO:0000256" key="1">
    <source>
        <dbReference type="ARBA" id="ARBA00001941"/>
    </source>
</evidence>
<evidence type="ECO:0000256" key="2">
    <source>
        <dbReference type="ARBA" id="ARBA00004191"/>
    </source>
</evidence>
<keyword evidence="12" id="KW-0146">Chitin degradation</keyword>
<gene>
    <name evidence="25" type="ORF">MCUN1_003116</name>
</gene>
<feature type="region of interest" description="Disordered" evidence="22">
    <location>
        <begin position="395"/>
        <end position="440"/>
    </location>
</feature>
<sequence length="466" mass="50668">MHTKWVFGSLALASVAAAHSSFDLRVAHRALQKRGPKNAADAAKIYGINQQCQDYGDDTLYEMTQAKQFPTEGQIATIVSNDTEAKQIWNEIKSSGIIPSNVQVKQGTDGNMGIADSATSGYDKSDPDCWWSVTQCTKPKSNKIPEDFYQCDEPDTWGLTFDDGPNCSHNEFYDFLQQNKLRATLFYIGTNVIDNPYQAQRGITDGHDICVHTWSHHYMTTLSNVQVFAELYYTAKAIKAVMGITPRCWRPPFGDVDDRVRAIAAGLGLRTILWKEDTDDWSIDTGTPKSKIESNYQKIDGKANTESPIVLTHELTNNTMSMFVEQYPALKKAYKNVVPLTACLNVTNPYPEDIVYPNFEDFVGGNIDPKNKPDISTIKVDASASYKPVALSKQTDKGSYMSPGSGSASGASASSSGAGSSGTAASGSNQSDASSQNTSGASRTTAFTLHFVAVLIPMLAAGAFLS</sequence>
<keyword evidence="13" id="KW-0472">Membrane</keyword>
<dbReference type="GO" id="GO:0004099">
    <property type="term" value="F:chitin deacetylase activity"/>
    <property type="evidence" value="ECO:0007669"/>
    <property type="project" value="UniProtKB-EC"/>
</dbReference>
<dbReference type="InterPro" id="IPR050248">
    <property type="entry name" value="Polysacc_deacetylase_ArnD"/>
</dbReference>
<keyword evidence="15" id="KW-0119">Carbohydrate metabolism</keyword>
<keyword evidence="18" id="KW-0961">Cell wall biogenesis/degradation</keyword>
<evidence type="ECO:0000313" key="25">
    <source>
        <dbReference type="EMBL" id="WFD36238.1"/>
    </source>
</evidence>
<dbReference type="EMBL" id="CP119880">
    <property type="protein sequence ID" value="WFD36238.1"/>
    <property type="molecule type" value="Genomic_DNA"/>
</dbReference>
<dbReference type="GO" id="GO:0046872">
    <property type="term" value="F:metal ion binding"/>
    <property type="evidence" value="ECO:0007669"/>
    <property type="project" value="UniProtKB-KW"/>
</dbReference>
<evidence type="ECO:0000256" key="14">
    <source>
        <dbReference type="ARBA" id="ARBA00023180"/>
    </source>
</evidence>
<dbReference type="GO" id="GO:0071555">
    <property type="term" value="P:cell wall organization"/>
    <property type="evidence" value="ECO:0007669"/>
    <property type="project" value="UniProtKB-KW"/>
</dbReference>
<dbReference type="PANTHER" id="PTHR10587:SF98">
    <property type="entry name" value="CHITIN DEACETYLASE"/>
    <property type="match status" value="1"/>
</dbReference>
<dbReference type="Pfam" id="PF01522">
    <property type="entry name" value="Polysacc_deac_1"/>
    <property type="match status" value="1"/>
</dbReference>
<evidence type="ECO:0000256" key="22">
    <source>
        <dbReference type="SAM" id="MobiDB-lite"/>
    </source>
</evidence>
<keyword evidence="8" id="KW-0336">GPI-anchor</keyword>
<dbReference type="FunFam" id="3.20.20.370:FF:000004">
    <property type="entry name" value="Related to Chitin deacetylase"/>
    <property type="match status" value="1"/>
</dbReference>
<evidence type="ECO:0000256" key="21">
    <source>
        <dbReference type="ARBA" id="ARBA00048494"/>
    </source>
</evidence>
<keyword evidence="5" id="KW-1003">Cell membrane</keyword>
<protein>
    <recommendedName>
        <fullName evidence="20">chitin deacetylase</fullName>
        <ecNumber evidence="20">3.5.1.41</ecNumber>
    </recommendedName>
</protein>
<feature type="chain" id="PRO_5042177110" description="chitin deacetylase" evidence="23">
    <location>
        <begin position="19"/>
        <end position="466"/>
    </location>
</feature>
<evidence type="ECO:0000256" key="9">
    <source>
        <dbReference type="ARBA" id="ARBA00022723"/>
    </source>
</evidence>
<dbReference type="PROSITE" id="PS51677">
    <property type="entry name" value="NODB"/>
    <property type="match status" value="1"/>
</dbReference>
<comment type="catalytic activity">
    <reaction evidence="21">
        <text>[(1-&gt;4)-N-acetyl-beta-D-glucosaminyl](n) + n H2O = chitosan + n acetate</text>
        <dbReference type="Rhea" id="RHEA:10464"/>
        <dbReference type="Rhea" id="RHEA-COMP:9593"/>
        <dbReference type="Rhea" id="RHEA-COMP:9597"/>
        <dbReference type="ChEBI" id="CHEBI:15377"/>
        <dbReference type="ChEBI" id="CHEBI:17029"/>
        <dbReference type="ChEBI" id="CHEBI:30089"/>
        <dbReference type="ChEBI" id="CHEBI:57704"/>
        <dbReference type="EC" id="3.5.1.41"/>
    </reaction>
    <physiologicalReaction direction="left-to-right" evidence="21">
        <dbReference type="Rhea" id="RHEA:10465"/>
    </physiologicalReaction>
</comment>
<keyword evidence="11" id="KW-0378">Hydrolase</keyword>
<keyword evidence="6" id="KW-0134">Cell wall</keyword>
<dbReference type="CDD" id="cd10952">
    <property type="entry name" value="CE4_MrCDA_like"/>
    <property type="match status" value="1"/>
</dbReference>
<feature type="signal peptide" evidence="23">
    <location>
        <begin position="1"/>
        <end position="18"/>
    </location>
</feature>
<evidence type="ECO:0000256" key="6">
    <source>
        <dbReference type="ARBA" id="ARBA00022512"/>
    </source>
</evidence>
<evidence type="ECO:0000256" key="23">
    <source>
        <dbReference type="SAM" id="SignalP"/>
    </source>
</evidence>
<evidence type="ECO:0000256" key="13">
    <source>
        <dbReference type="ARBA" id="ARBA00023136"/>
    </source>
</evidence>
<keyword evidence="7" id="KW-0964">Secreted</keyword>
<proteinExistence type="inferred from homology"/>
<dbReference type="AlphaFoldDB" id="A0AAF0J7G6"/>
<dbReference type="GO" id="GO:0000272">
    <property type="term" value="P:polysaccharide catabolic process"/>
    <property type="evidence" value="ECO:0007669"/>
    <property type="project" value="UniProtKB-KW"/>
</dbReference>
<evidence type="ECO:0000256" key="19">
    <source>
        <dbReference type="ARBA" id="ARBA00023326"/>
    </source>
</evidence>
<evidence type="ECO:0000256" key="20">
    <source>
        <dbReference type="ARBA" id="ARBA00024056"/>
    </source>
</evidence>
<evidence type="ECO:0000256" key="12">
    <source>
        <dbReference type="ARBA" id="ARBA00023024"/>
    </source>
</evidence>
<evidence type="ECO:0000259" key="24">
    <source>
        <dbReference type="PROSITE" id="PS51677"/>
    </source>
</evidence>
<feature type="domain" description="NodB homology" evidence="24">
    <location>
        <begin position="155"/>
        <end position="343"/>
    </location>
</feature>
<dbReference type="PANTHER" id="PTHR10587">
    <property type="entry name" value="GLYCOSYL TRANSFERASE-RELATED"/>
    <property type="match status" value="1"/>
</dbReference>
<evidence type="ECO:0000256" key="3">
    <source>
        <dbReference type="ARBA" id="ARBA00004609"/>
    </source>
</evidence>
<evidence type="ECO:0000256" key="16">
    <source>
        <dbReference type="ARBA" id="ARBA00023285"/>
    </source>
</evidence>
<keyword evidence="10 23" id="KW-0732">Signal</keyword>
<dbReference type="Gene3D" id="3.20.20.370">
    <property type="entry name" value="Glycoside hydrolase/deacetylase"/>
    <property type="match status" value="1"/>
</dbReference>
<comment type="similarity">
    <text evidence="4">Belongs to the polysaccharide deacetylase family.</text>
</comment>
<feature type="compositionally biased region" description="Polar residues" evidence="22">
    <location>
        <begin position="429"/>
        <end position="440"/>
    </location>
</feature>
<comment type="subcellular location">
    <subcellularLocation>
        <location evidence="3">Cell membrane</location>
        <topology evidence="3">Lipid-anchor</topology>
        <topology evidence="3">GPI-anchor</topology>
    </subcellularLocation>
    <subcellularLocation>
        <location evidence="2">Secreted</location>
        <location evidence="2">Cell wall</location>
    </subcellularLocation>
</comment>
<feature type="compositionally biased region" description="Low complexity" evidence="22">
    <location>
        <begin position="398"/>
        <end position="428"/>
    </location>
</feature>
<keyword evidence="16" id="KW-0170">Cobalt</keyword>
<dbReference type="InterPro" id="IPR011330">
    <property type="entry name" value="Glyco_hydro/deAcase_b/a-brl"/>
</dbReference>
<evidence type="ECO:0000256" key="15">
    <source>
        <dbReference type="ARBA" id="ARBA00023277"/>
    </source>
</evidence>
<comment type="cofactor">
    <cofactor evidence="1">
        <name>Co(2+)</name>
        <dbReference type="ChEBI" id="CHEBI:48828"/>
    </cofactor>
</comment>
<dbReference type="SUPFAM" id="SSF88713">
    <property type="entry name" value="Glycoside hydrolase/deacetylase"/>
    <property type="match status" value="1"/>
</dbReference>
<keyword evidence="9" id="KW-0479">Metal-binding</keyword>
<keyword evidence="19" id="KW-0624">Polysaccharide degradation</keyword>